<dbReference type="PANTHER" id="PTHR38781:SF1">
    <property type="entry name" value="ANTITOXIN DINJ-RELATED"/>
    <property type="match status" value="1"/>
</dbReference>
<reference evidence="3 4" key="1">
    <citation type="submission" date="2019-11" db="EMBL/GenBank/DDBJ databases">
        <title>Comparative genomics of hydrocarbon-degrading Desulfosarcina strains.</title>
        <authorList>
            <person name="Watanabe M."/>
            <person name="Kojima H."/>
            <person name="Fukui M."/>
        </authorList>
    </citation>
    <scope>NUCLEOTIDE SEQUENCE [LARGE SCALE GENOMIC DNA]</scope>
    <source>
        <strain evidence="4">oXyS1</strain>
    </source>
</reference>
<comment type="similarity">
    <text evidence="1">Belongs to the RelB/DinJ antitoxin family.</text>
</comment>
<gene>
    <name evidence="3" type="ORF">DSCOOX_16640</name>
</gene>
<dbReference type="Proteomes" id="UP000422108">
    <property type="component" value="Chromosome"/>
</dbReference>
<accession>A0A5K8A804</accession>
<dbReference type="InterPro" id="IPR007337">
    <property type="entry name" value="RelB/DinJ"/>
</dbReference>
<dbReference type="Pfam" id="PF04221">
    <property type="entry name" value="RelB"/>
    <property type="match status" value="1"/>
</dbReference>
<dbReference type="RefSeq" id="WP_155309792.1">
    <property type="nucleotide sequence ID" value="NZ_AP021879.1"/>
</dbReference>
<organism evidence="3 4">
    <name type="scientific">Desulfosarcina ovata subsp. ovata</name>
    <dbReference type="NCBI Taxonomy" id="2752305"/>
    <lineage>
        <taxon>Bacteria</taxon>
        <taxon>Pseudomonadati</taxon>
        <taxon>Thermodesulfobacteriota</taxon>
        <taxon>Desulfobacteria</taxon>
        <taxon>Desulfobacterales</taxon>
        <taxon>Desulfosarcinaceae</taxon>
        <taxon>Desulfosarcina</taxon>
    </lineage>
</organism>
<dbReference type="Gene3D" id="1.10.1220.10">
    <property type="entry name" value="Met repressor-like"/>
    <property type="match status" value="1"/>
</dbReference>
<dbReference type="GO" id="GO:0006355">
    <property type="term" value="P:regulation of DNA-templated transcription"/>
    <property type="evidence" value="ECO:0007669"/>
    <property type="project" value="InterPro"/>
</dbReference>
<dbReference type="AlphaFoldDB" id="A0A5K8A804"/>
<evidence type="ECO:0000313" key="4">
    <source>
        <dbReference type="Proteomes" id="UP000422108"/>
    </source>
</evidence>
<proteinExistence type="inferred from homology"/>
<dbReference type="PANTHER" id="PTHR38781">
    <property type="entry name" value="ANTITOXIN DINJ-RELATED"/>
    <property type="match status" value="1"/>
</dbReference>
<keyword evidence="4" id="KW-1185">Reference proteome</keyword>
<dbReference type="EMBL" id="AP021879">
    <property type="protein sequence ID" value="BBO88484.1"/>
    <property type="molecule type" value="Genomic_DNA"/>
</dbReference>
<dbReference type="InterPro" id="IPR013321">
    <property type="entry name" value="Arc_rbn_hlx_hlx"/>
</dbReference>
<evidence type="ECO:0000256" key="1">
    <source>
        <dbReference type="ARBA" id="ARBA00010562"/>
    </source>
</evidence>
<sequence>MKTQTTIRVDTKNYRQAKEILKYLGLSYSQAINVFNNLIVCHKGLPFEIKIPNDETLAAMEEAKRLDGDYITIDEFSK</sequence>
<dbReference type="NCBIfam" id="TIGR02384">
    <property type="entry name" value="RelB_DinJ"/>
    <property type="match status" value="1"/>
</dbReference>
<dbReference type="GO" id="GO:0006351">
    <property type="term" value="P:DNA-templated transcription"/>
    <property type="evidence" value="ECO:0007669"/>
    <property type="project" value="TreeGrafter"/>
</dbReference>
<evidence type="ECO:0000313" key="3">
    <source>
        <dbReference type="EMBL" id="BBO88484.1"/>
    </source>
</evidence>
<evidence type="ECO:0000256" key="2">
    <source>
        <dbReference type="ARBA" id="ARBA00022649"/>
    </source>
</evidence>
<evidence type="ECO:0008006" key="5">
    <source>
        <dbReference type="Google" id="ProtNLM"/>
    </source>
</evidence>
<name>A0A5K8A804_9BACT</name>
<protein>
    <recommendedName>
        <fullName evidence="5">Type II toxin-antitoxin system antitoxin, RelB/DinJ family</fullName>
    </recommendedName>
</protein>
<keyword evidence="2" id="KW-1277">Toxin-antitoxin system</keyword>